<dbReference type="Proteomes" id="UP000014760">
    <property type="component" value="Unassembled WGS sequence"/>
</dbReference>
<dbReference type="EMBL" id="KB294224">
    <property type="protein sequence ID" value="ELU14879.1"/>
    <property type="molecule type" value="Genomic_DNA"/>
</dbReference>
<evidence type="ECO:0008006" key="4">
    <source>
        <dbReference type="Google" id="ProtNLM"/>
    </source>
</evidence>
<dbReference type="Gene3D" id="2.60.120.260">
    <property type="entry name" value="Galactose-binding domain-like"/>
    <property type="match status" value="1"/>
</dbReference>
<dbReference type="PANTHER" id="PTHR45713">
    <property type="entry name" value="FTP DOMAIN-CONTAINING PROTEIN"/>
    <property type="match status" value="1"/>
</dbReference>
<dbReference type="AlphaFoldDB" id="R7V8J1"/>
<evidence type="ECO:0000313" key="1">
    <source>
        <dbReference type="EMBL" id="ELU14879.1"/>
    </source>
</evidence>
<sequence length="178" mass="19837">MYRQSGVLASTDTRQSHYLSLRVASRAKSTKPRGDSYGCPCVGKTETHGNVAYNKETDQSGVFGELDSSKGVDGIINNSSSQSNCAHPYNDKGKAAWFYVDLESVHQIHNVTVYNTFNSGGIGIPDFTLYPDEKLQLQCTWKQSITLMQKKKLFTDSTSPVNKFALVCRIQIRRIFPT</sequence>
<protein>
    <recommendedName>
        <fullName evidence="4">Fucolectin tachylectin-4 pentraxin-1 domain-containing protein</fullName>
    </recommendedName>
</protein>
<dbReference type="InterPro" id="IPR008979">
    <property type="entry name" value="Galactose-bd-like_sf"/>
</dbReference>
<evidence type="ECO:0000313" key="2">
    <source>
        <dbReference type="EnsemblMetazoa" id="CapteP212626"/>
    </source>
</evidence>
<dbReference type="EMBL" id="AMQN01018341">
    <property type="status" value="NOT_ANNOTATED_CDS"/>
    <property type="molecule type" value="Genomic_DNA"/>
</dbReference>
<dbReference type="InterPro" id="IPR051941">
    <property type="entry name" value="BG_Antigen-Binding_Lectin"/>
</dbReference>
<evidence type="ECO:0000313" key="3">
    <source>
        <dbReference type="Proteomes" id="UP000014760"/>
    </source>
</evidence>
<organism evidence="1">
    <name type="scientific">Capitella teleta</name>
    <name type="common">Polychaete worm</name>
    <dbReference type="NCBI Taxonomy" id="283909"/>
    <lineage>
        <taxon>Eukaryota</taxon>
        <taxon>Metazoa</taxon>
        <taxon>Spiralia</taxon>
        <taxon>Lophotrochozoa</taxon>
        <taxon>Annelida</taxon>
        <taxon>Polychaeta</taxon>
        <taxon>Sedentaria</taxon>
        <taxon>Scolecida</taxon>
        <taxon>Capitellidae</taxon>
        <taxon>Capitella</taxon>
    </lineage>
</organism>
<name>R7V8J1_CAPTE</name>
<reference evidence="1 3" key="2">
    <citation type="journal article" date="2013" name="Nature">
        <title>Insights into bilaterian evolution from three spiralian genomes.</title>
        <authorList>
            <person name="Simakov O."/>
            <person name="Marletaz F."/>
            <person name="Cho S.J."/>
            <person name="Edsinger-Gonzales E."/>
            <person name="Havlak P."/>
            <person name="Hellsten U."/>
            <person name="Kuo D.H."/>
            <person name="Larsson T."/>
            <person name="Lv J."/>
            <person name="Arendt D."/>
            <person name="Savage R."/>
            <person name="Osoegawa K."/>
            <person name="de Jong P."/>
            <person name="Grimwood J."/>
            <person name="Chapman J.A."/>
            <person name="Shapiro H."/>
            <person name="Aerts A."/>
            <person name="Otillar R.P."/>
            <person name="Terry A.Y."/>
            <person name="Boore J.L."/>
            <person name="Grigoriev I.V."/>
            <person name="Lindberg D.R."/>
            <person name="Seaver E.C."/>
            <person name="Weisblat D.A."/>
            <person name="Putnam N.H."/>
            <person name="Rokhsar D.S."/>
        </authorList>
    </citation>
    <scope>NUCLEOTIDE SEQUENCE</scope>
    <source>
        <strain evidence="1 3">I ESC-2004</strain>
    </source>
</reference>
<dbReference type="SUPFAM" id="SSF49785">
    <property type="entry name" value="Galactose-binding domain-like"/>
    <property type="match status" value="1"/>
</dbReference>
<dbReference type="EMBL" id="AMQN01018342">
    <property type="status" value="NOT_ANNOTATED_CDS"/>
    <property type="molecule type" value="Genomic_DNA"/>
</dbReference>
<reference evidence="2" key="3">
    <citation type="submission" date="2015-06" db="UniProtKB">
        <authorList>
            <consortium name="EnsemblMetazoa"/>
        </authorList>
    </citation>
    <scope>IDENTIFICATION</scope>
</reference>
<reference evidence="3" key="1">
    <citation type="submission" date="2012-12" db="EMBL/GenBank/DDBJ databases">
        <authorList>
            <person name="Hellsten U."/>
            <person name="Grimwood J."/>
            <person name="Chapman J.A."/>
            <person name="Shapiro H."/>
            <person name="Aerts A."/>
            <person name="Otillar R.P."/>
            <person name="Terry A.Y."/>
            <person name="Boore J.L."/>
            <person name="Simakov O."/>
            <person name="Marletaz F."/>
            <person name="Cho S.-J."/>
            <person name="Edsinger-Gonzales E."/>
            <person name="Havlak P."/>
            <person name="Kuo D.-H."/>
            <person name="Larsson T."/>
            <person name="Lv J."/>
            <person name="Arendt D."/>
            <person name="Savage R."/>
            <person name="Osoegawa K."/>
            <person name="de Jong P."/>
            <person name="Lindberg D.R."/>
            <person name="Seaver E.C."/>
            <person name="Weisblat D.A."/>
            <person name="Putnam N.H."/>
            <person name="Grigoriev I.V."/>
            <person name="Rokhsar D.S."/>
        </authorList>
    </citation>
    <scope>NUCLEOTIDE SEQUENCE</scope>
    <source>
        <strain evidence="3">I ESC-2004</strain>
    </source>
</reference>
<dbReference type="HOGENOM" id="CLU_1512020_0_0_1"/>
<gene>
    <name evidence="1" type="ORF">CAPTEDRAFT_212626</name>
</gene>
<dbReference type="EnsemblMetazoa" id="CapteT212626">
    <property type="protein sequence ID" value="CapteP212626"/>
    <property type="gene ID" value="CapteG212626"/>
</dbReference>
<proteinExistence type="predicted"/>
<accession>R7V8J1</accession>
<dbReference type="EMBL" id="AMQN01018340">
    <property type="status" value="NOT_ANNOTATED_CDS"/>
    <property type="molecule type" value="Genomic_DNA"/>
</dbReference>
<dbReference type="PANTHER" id="PTHR45713:SF6">
    <property type="entry name" value="F5_8 TYPE C DOMAIN-CONTAINING PROTEIN"/>
    <property type="match status" value="1"/>
</dbReference>
<keyword evidence="3" id="KW-1185">Reference proteome</keyword>